<dbReference type="AlphaFoldDB" id="A1AQJ0"/>
<dbReference type="InterPro" id="IPR025662">
    <property type="entry name" value="Sigma_54_int_dom_ATP-bd_1"/>
</dbReference>
<dbReference type="CDD" id="cd00009">
    <property type="entry name" value="AAA"/>
    <property type="match status" value="1"/>
</dbReference>
<reference evidence="8 9" key="1">
    <citation type="submission" date="2006-10" db="EMBL/GenBank/DDBJ databases">
        <title>Complete sequence of chromosome of Pelobacter propionicus DSM 2379.</title>
        <authorList>
            <consortium name="US DOE Joint Genome Institute"/>
            <person name="Copeland A."/>
            <person name="Lucas S."/>
            <person name="Lapidus A."/>
            <person name="Barry K."/>
            <person name="Detter J.C."/>
            <person name="Glavina del Rio T."/>
            <person name="Hammon N."/>
            <person name="Israni S."/>
            <person name="Dalin E."/>
            <person name="Tice H."/>
            <person name="Pitluck S."/>
            <person name="Saunders E."/>
            <person name="Brettin T."/>
            <person name="Bruce D."/>
            <person name="Han C."/>
            <person name="Tapia R."/>
            <person name="Schmutz J."/>
            <person name="Larimer F."/>
            <person name="Land M."/>
            <person name="Hauser L."/>
            <person name="Kyrpides N."/>
            <person name="Kim E."/>
            <person name="Lovley D."/>
            <person name="Richardson P."/>
        </authorList>
    </citation>
    <scope>NUCLEOTIDE SEQUENCE [LARGE SCALE GENOMIC DNA]</scope>
    <source>
        <strain evidence="9">DSM 2379 / NBRC 103807 / OttBd1</strain>
    </source>
</reference>
<evidence type="ECO:0000256" key="1">
    <source>
        <dbReference type="ARBA" id="ARBA00022741"/>
    </source>
</evidence>
<evidence type="ECO:0000256" key="3">
    <source>
        <dbReference type="ARBA" id="ARBA00023015"/>
    </source>
</evidence>
<dbReference type="Gene3D" id="1.10.8.60">
    <property type="match status" value="1"/>
</dbReference>
<gene>
    <name evidence="8" type="ordered locus">Ppro_2002</name>
</gene>
<evidence type="ECO:0000256" key="2">
    <source>
        <dbReference type="ARBA" id="ARBA00022840"/>
    </source>
</evidence>
<dbReference type="OrthoDB" id="9814761at2"/>
<dbReference type="Pfam" id="PF00158">
    <property type="entry name" value="Sigma54_activat"/>
    <property type="match status" value="1"/>
</dbReference>
<feature type="domain" description="Sigma-54 factor interaction" evidence="6">
    <location>
        <begin position="153"/>
        <end position="381"/>
    </location>
</feature>
<dbReference type="InterPro" id="IPR001789">
    <property type="entry name" value="Sig_transdc_resp-reg_receiver"/>
</dbReference>
<dbReference type="KEGG" id="ppd:Ppro_2002"/>
<dbReference type="Proteomes" id="UP000006732">
    <property type="component" value="Chromosome"/>
</dbReference>
<dbReference type="SMART" id="SM00448">
    <property type="entry name" value="REC"/>
    <property type="match status" value="1"/>
</dbReference>
<dbReference type="PANTHER" id="PTHR32071:SF13">
    <property type="entry name" value="RESPONSE REGULATOR HSFA"/>
    <property type="match status" value="1"/>
</dbReference>
<dbReference type="Gene3D" id="3.40.50.2300">
    <property type="match status" value="1"/>
</dbReference>
<dbReference type="PROSITE" id="PS00675">
    <property type="entry name" value="SIGMA54_INTERACT_1"/>
    <property type="match status" value="1"/>
</dbReference>
<keyword evidence="5" id="KW-0597">Phosphoprotein</keyword>
<keyword evidence="3" id="KW-0805">Transcription regulation</keyword>
<dbReference type="InterPro" id="IPR002197">
    <property type="entry name" value="HTH_Fis"/>
</dbReference>
<sequence>MTDGATFTILIVDDEQHILFSSESLLRFAGFREIRTLDDSRRVLSLLEKETIDLIVLDLFMPYVSGRELLTLLSRDYPHIPVIVMTAADEVDIAVDCMKGGAFDYLVKPVENARLVSCVKRALEISSLKNQVSQLREHLLSNRIENPGAFSALVSVSPKMSAIFQYCEVIARSRQPVIINGETGTGKELIAKAIHTASGLKGKFVPVNAAGLDDNMFSDTLFGHKKGAFTGADQARAGLIAQASGGTLFLDEIGDLHEVSQVKLLRLLQEQEYYQVGSDMPLVSDARVIVATNRDLRELTATGKFRNDLYFRLCTHQVQLPPLRKRAEDISVLLNHFLEESAQELKKKKPSYPPELVTLLSLYDFPGNVREMKALIFDAVARHGSGVLSLERFREHIGIRSAPPASASLPVKGVVDGLRQALDRLPTVREVEEYLVDEAMKLANGNQGIAASLLGFTRQTLNKRLRKNRENLP</sequence>
<dbReference type="InterPro" id="IPR003593">
    <property type="entry name" value="AAA+_ATPase"/>
</dbReference>
<evidence type="ECO:0000259" key="7">
    <source>
        <dbReference type="PROSITE" id="PS50110"/>
    </source>
</evidence>
<dbReference type="GO" id="GO:0005524">
    <property type="term" value="F:ATP binding"/>
    <property type="evidence" value="ECO:0007669"/>
    <property type="project" value="UniProtKB-KW"/>
</dbReference>
<keyword evidence="2" id="KW-0067">ATP-binding</keyword>
<dbReference type="Gene3D" id="1.10.10.60">
    <property type="entry name" value="Homeodomain-like"/>
    <property type="match status" value="1"/>
</dbReference>
<feature type="modified residue" description="4-aspartylphosphate" evidence="5">
    <location>
        <position position="58"/>
    </location>
</feature>
<keyword evidence="1" id="KW-0547">Nucleotide-binding</keyword>
<dbReference type="PROSITE" id="PS50045">
    <property type="entry name" value="SIGMA54_INTERACT_4"/>
    <property type="match status" value="1"/>
</dbReference>
<dbReference type="PROSITE" id="PS50110">
    <property type="entry name" value="RESPONSE_REGULATORY"/>
    <property type="match status" value="1"/>
</dbReference>
<dbReference type="GO" id="GO:0006355">
    <property type="term" value="P:regulation of DNA-templated transcription"/>
    <property type="evidence" value="ECO:0007669"/>
    <property type="project" value="InterPro"/>
</dbReference>
<dbReference type="eggNOG" id="COG2204">
    <property type="taxonomic scope" value="Bacteria"/>
</dbReference>
<evidence type="ECO:0000256" key="5">
    <source>
        <dbReference type="PROSITE-ProRule" id="PRU00169"/>
    </source>
</evidence>
<evidence type="ECO:0000256" key="4">
    <source>
        <dbReference type="ARBA" id="ARBA00023163"/>
    </source>
</evidence>
<dbReference type="InterPro" id="IPR027417">
    <property type="entry name" value="P-loop_NTPase"/>
</dbReference>
<dbReference type="Pfam" id="PF00072">
    <property type="entry name" value="Response_reg"/>
    <property type="match status" value="1"/>
</dbReference>
<dbReference type="PROSITE" id="PS00676">
    <property type="entry name" value="SIGMA54_INTERACT_2"/>
    <property type="match status" value="1"/>
</dbReference>
<dbReference type="InterPro" id="IPR058031">
    <property type="entry name" value="AAA_lid_NorR"/>
</dbReference>
<dbReference type="SMART" id="SM00382">
    <property type="entry name" value="AAA"/>
    <property type="match status" value="1"/>
</dbReference>
<dbReference type="Gene3D" id="3.40.50.300">
    <property type="entry name" value="P-loop containing nucleotide triphosphate hydrolases"/>
    <property type="match status" value="1"/>
</dbReference>
<keyword evidence="4" id="KW-0804">Transcription</keyword>
<dbReference type="STRING" id="338966.Ppro_2002"/>
<dbReference type="InterPro" id="IPR011006">
    <property type="entry name" value="CheY-like_superfamily"/>
</dbReference>
<dbReference type="EMBL" id="CP000482">
    <property type="protein sequence ID" value="ABK99610.1"/>
    <property type="molecule type" value="Genomic_DNA"/>
</dbReference>
<dbReference type="InterPro" id="IPR025943">
    <property type="entry name" value="Sigma_54_int_dom_ATP-bd_2"/>
</dbReference>
<dbReference type="GO" id="GO:0043565">
    <property type="term" value="F:sequence-specific DNA binding"/>
    <property type="evidence" value="ECO:0007669"/>
    <property type="project" value="InterPro"/>
</dbReference>
<evidence type="ECO:0000313" key="8">
    <source>
        <dbReference type="EMBL" id="ABK99610.1"/>
    </source>
</evidence>
<dbReference type="FunFam" id="3.40.50.300:FF:000006">
    <property type="entry name" value="DNA-binding transcriptional regulator NtrC"/>
    <property type="match status" value="1"/>
</dbReference>
<proteinExistence type="predicted"/>
<dbReference type="HOGENOM" id="CLU_000445_0_6_7"/>
<feature type="domain" description="Response regulatory" evidence="7">
    <location>
        <begin position="8"/>
        <end position="123"/>
    </location>
</feature>
<dbReference type="InterPro" id="IPR002078">
    <property type="entry name" value="Sigma_54_int"/>
</dbReference>
<dbReference type="GO" id="GO:0000160">
    <property type="term" value="P:phosphorelay signal transduction system"/>
    <property type="evidence" value="ECO:0007669"/>
    <property type="project" value="InterPro"/>
</dbReference>
<dbReference type="InterPro" id="IPR009057">
    <property type="entry name" value="Homeodomain-like_sf"/>
</dbReference>
<accession>A1AQJ0</accession>
<dbReference type="PRINTS" id="PR01590">
    <property type="entry name" value="HTHFIS"/>
</dbReference>
<dbReference type="Pfam" id="PF02954">
    <property type="entry name" value="HTH_8"/>
    <property type="match status" value="1"/>
</dbReference>
<protein>
    <submittedName>
        <fullName evidence="8">Two component, sigma54 specific, transcriptional regulator, Fis family</fullName>
    </submittedName>
</protein>
<dbReference type="Pfam" id="PF25601">
    <property type="entry name" value="AAA_lid_14"/>
    <property type="match status" value="1"/>
</dbReference>
<dbReference type="SUPFAM" id="SSF52172">
    <property type="entry name" value="CheY-like"/>
    <property type="match status" value="1"/>
</dbReference>
<evidence type="ECO:0000259" key="6">
    <source>
        <dbReference type="PROSITE" id="PS50045"/>
    </source>
</evidence>
<dbReference type="RefSeq" id="WP_011735876.1">
    <property type="nucleotide sequence ID" value="NC_008609.1"/>
</dbReference>
<keyword evidence="9" id="KW-1185">Reference proteome</keyword>
<evidence type="ECO:0000313" key="9">
    <source>
        <dbReference type="Proteomes" id="UP000006732"/>
    </source>
</evidence>
<name>A1AQJ0_PELPD</name>
<organism evidence="8 9">
    <name type="scientific">Pelobacter propionicus (strain DSM 2379 / NBRC 103807 / OttBd1)</name>
    <dbReference type="NCBI Taxonomy" id="338966"/>
    <lineage>
        <taxon>Bacteria</taxon>
        <taxon>Pseudomonadati</taxon>
        <taxon>Thermodesulfobacteriota</taxon>
        <taxon>Desulfuromonadia</taxon>
        <taxon>Desulfuromonadales</taxon>
        <taxon>Desulfuromonadaceae</taxon>
        <taxon>Pelobacter</taxon>
    </lineage>
</organism>
<dbReference type="SUPFAM" id="SSF46689">
    <property type="entry name" value="Homeodomain-like"/>
    <property type="match status" value="1"/>
</dbReference>
<dbReference type="SUPFAM" id="SSF52540">
    <property type="entry name" value="P-loop containing nucleoside triphosphate hydrolases"/>
    <property type="match status" value="1"/>
</dbReference>
<dbReference type="PANTHER" id="PTHR32071">
    <property type="entry name" value="TRANSCRIPTIONAL REGULATORY PROTEIN"/>
    <property type="match status" value="1"/>
</dbReference>